<accession>A0A7V8FGU1</accession>
<dbReference type="EMBL" id="WNDS01000003">
    <property type="protein sequence ID" value="KAF1015247.1"/>
    <property type="molecule type" value="Genomic_DNA"/>
</dbReference>
<feature type="domain" description="SecDF P1 head subdomain" evidence="2">
    <location>
        <begin position="52"/>
        <end position="147"/>
    </location>
</feature>
<comment type="caution">
    <text evidence="3">The sequence shown here is derived from an EMBL/GenBank/DDBJ whole genome shotgun (WGS) entry which is preliminary data.</text>
</comment>
<feature type="signal peptide" evidence="1">
    <location>
        <begin position="1"/>
        <end position="22"/>
    </location>
</feature>
<gene>
    <name evidence="3" type="ORF">GAK31_02738</name>
</gene>
<sequence>MKRLISVALLLALTACGSGTPASNEALHAPHAGVQVQLRAVDAIGQGTLEWQGRPLSLREPALATSADIIDVSTNLDPANHPALAFRFRPEAAERLNKATEALVGKQVAVTVDDHVLTVATVQGPFGTNMQVSSAGASAQQIQDLARYIT</sequence>
<organism evidence="3 4">
    <name type="scientific">Stenotrophomonas maltophilia</name>
    <name type="common">Pseudomonas maltophilia</name>
    <name type="synonym">Xanthomonas maltophilia</name>
    <dbReference type="NCBI Taxonomy" id="40324"/>
    <lineage>
        <taxon>Bacteria</taxon>
        <taxon>Pseudomonadati</taxon>
        <taxon>Pseudomonadota</taxon>
        <taxon>Gammaproteobacteria</taxon>
        <taxon>Lysobacterales</taxon>
        <taxon>Lysobacteraceae</taxon>
        <taxon>Stenotrophomonas</taxon>
        <taxon>Stenotrophomonas maltophilia group</taxon>
    </lineage>
</organism>
<evidence type="ECO:0000313" key="4">
    <source>
        <dbReference type="Proteomes" id="UP000487117"/>
    </source>
</evidence>
<protein>
    <recommendedName>
        <fullName evidence="2">SecDF P1 head subdomain domain-containing protein</fullName>
    </recommendedName>
</protein>
<dbReference type="Gene3D" id="3.30.1360.200">
    <property type="match status" value="1"/>
</dbReference>
<dbReference type="InterPro" id="IPR054384">
    <property type="entry name" value="SecDF_P1_head"/>
</dbReference>
<evidence type="ECO:0000313" key="3">
    <source>
        <dbReference type="EMBL" id="KAF1015247.1"/>
    </source>
</evidence>
<evidence type="ECO:0000256" key="1">
    <source>
        <dbReference type="SAM" id="SignalP"/>
    </source>
</evidence>
<feature type="chain" id="PRO_5031321753" description="SecDF P1 head subdomain domain-containing protein" evidence="1">
    <location>
        <begin position="23"/>
        <end position="150"/>
    </location>
</feature>
<dbReference type="Pfam" id="PF22599">
    <property type="entry name" value="SecDF_P1_head"/>
    <property type="match status" value="1"/>
</dbReference>
<name>A0A7V8FGU1_STEMA</name>
<proteinExistence type="predicted"/>
<reference evidence="4" key="1">
    <citation type="journal article" date="2020" name="MBio">
        <title>Horizontal gene transfer to a defensive symbiont with a reduced genome amongst a multipartite beetle microbiome.</title>
        <authorList>
            <person name="Waterworth S.C."/>
            <person name="Florez L.V."/>
            <person name="Rees E.R."/>
            <person name="Hertweck C."/>
            <person name="Kaltenpoth M."/>
            <person name="Kwan J.C."/>
        </authorList>
    </citation>
    <scope>NUCLEOTIDE SEQUENCE [LARGE SCALE GENOMIC DNA]</scope>
</reference>
<dbReference type="AlphaFoldDB" id="A0A7V8FGU1"/>
<evidence type="ECO:0000259" key="2">
    <source>
        <dbReference type="Pfam" id="PF22599"/>
    </source>
</evidence>
<dbReference type="PROSITE" id="PS51257">
    <property type="entry name" value="PROKAR_LIPOPROTEIN"/>
    <property type="match status" value="1"/>
</dbReference>
<dbReference type="Proteomes" id="UP000487117">
    <property type="component" value="Unassembled WGS sequence"/>
</dbReference>
<keyword evidence="1" id="KW-0732">Signal</keyword>